<dbReference type="AlphaFoldDB" id="J8HFB2"/>
<evidence type="ECO:0008006" key="3">
    <source>
        <dbReference type="Google" id="ProtNLM"/>
    </source>
</evidence>
<dbReference type="Pfam" id="PF13137">
    <property type="entry name" value="DUF3983"/>
    <property type="match status" value="1"/>
</dbReference>
<dbReference type="HOGENOM" id="CLU_206993_1_0_9"/>
<dbReference type="InterPro" id="IPR025041">
    <property type="entry name" value="DUF3983"/>
</dbReference>
<dbReference type="Proteomes" id="UP000006960">
    <property type="component" value="Unassembled WGS sequence"/>
</dbReference>
<evidence type="ECO:0000313" key="2">
    <source>
        <dbReference type="Proteomes" id="UP000006960"/>
    </source>
</evidence>
<organism evidence="1 2">
    <name type="scientific">Bacillus cereus VD048</name>
    <dbReference type="NCBI Taxonomy" id="1053226"/>
    <lineage>
        <taxon>Bacteria</taxon>
        <taxon>Bacillati</taxon>
        <taxon>Bacillota</taxon>
        <taxon>Bacilli</taxon>
        <taxon>Bacillales</taxon>
        <taxon>Bacillaceae</taxon>
        <taxon>Bacillus</taxon>
        <taxon>Bacillus cereus group</taxon>
    </lineage>
</organism>
<dbReference type="EMBL" id="AHEU01000059">
    <property type="protein sequence ID" value="EJR24595.1"/>
    <property type="molecule type" value="Genomic_DNA"/>
</dbReference>
<name>J8HFB2_BACCE</name>
<accession>J8HFB2</accession>
<dbReference type="PATRIC" id="fig|1053226.3.peg.6035"/>
<protein>
    <recommendedName>
        <fullName evidence="3">DUF3983 domain-containing protein</fullName>
    </recommendedName>
</protein>
<dbReference type="RefSeq" id="WP_002167194.1">
    <property type="nucleotide sequence ID" value="NZ_JH792318.1"/>
</dbReference>
<sequence>MANRKKQKIKRYIKRRAKEFDKDRTNTAWRNIFVKSGVIK</sequence>
<gene>
    <name evidence="1" type="ORF">IIG_05926</name>
</gene>
<reference evidence="1 2" key="1">
    <citation type="submission" date="2012-04" db="EMBL/GenBank/DDBJ databases">
        <title>The Genome Sequence of Bacillus cereus VD048.</title>
        <authorList>
            <consortium name="The Broad Institute Genome Sequencing Platform"/>
            <consortium name="The Broad Institute Genome Sequencing Center for Infectious Disease"/>
            <person name="Feldgarden M."/>
            <person name="Van der Auwera G.A."/>
            <person name="Mahillon J."/>
            <person name="Duprez V."/>
            <person name="Timmery S."/>
            <person name="Mattelet C."/>
            <person name="Dierick K."/>
            <person name="Sun M."/>
            <person name="Yu Z."/>
            <person name="Zhu L."/>
            <person name="Hu X."/>
            <person name="Shank E.B."/>
            <person name="Swiecicka I."/>
            <person name="Hansen B.M."/>
            <person name="Andrup L."/>
            <person name="Young S.K."/>
            <person name="Zeng Q."/>
            <person name="Gargeya S."/>
            <person name="Fitzgerald M."/>
            <person name="Haas B."/>
            <person name="Abouelleil A."/>
            <person name="Alvarado L."/>
            <person name="Arachchi H.M."/>
            <person name="Berlin A."/>
            <person name="Chapman S.B."/>
            <person name="Goldberg J."/>
            <person name="Griggs A."/>
            <person name="Gujja S."/>
            <person name="Hansen M."/>
            <person name="Howarth C."/>
            <person name="Imamovic A."/>
            <person name="Larimer J."/>
            <person name="McCowen C."/>
            <person name="Montmayeur A."/>
            <person name="Murphy C."/>
            <person name="Neiman D."/>
            <person name="Pearson M."/>
            <person name="Priest M."/>
            <person name="Roberts A."/>
            <person name="Saif S."/>
            <person name="Shea T."/>
            <person name="Sisk P."/>
            <person name="Sykes S."/>
            <person name="Wortman J."/>
            <person name="Nusbaum C."/>
            <person name="Birren B."/>
        </authorList>
    </citation>
    <scope>NUCLEOTIDE SEQUENCE [LARGE SCALE GENOMIC DNA]</scope>
    <source>
        <strain evidence="1 2">VD048</strain>
    </source>
</reference>
<evidence type="ECO:0000313" key="1">
    <source>
        <dbReference type="EMBL" id="EJR24595.1"/>
    </source>
</evidence>
<comment type="caution">
    <text evidence="1">The sequence shown here is derived from an EMBL/GenBank/DDBJ whole genome shotgun (WGS) entry which is preliminary data.</text>
</comment>
<proteinExistence type="predicted"/>